<reference evidence="2" key="2">
    <citation type="journal article" date="2015" name="ISME J.">
        <title>A new class of marine Euryarchaeota group II from the Mediterranean deep chlorophyll maximum.</title>
        <authorList>
            <person name="Martin-Cuadrado A.B."/>
            <person name="Garcia-Heredia I."/>
            <person name="Molto A.G."/>
            <person name="Lopez-Ubeda R."/>
            <person name="Kimes N."/>
            <person name="Lopez-Garcia P."/>
            <person name="Moreira D."/>
            <person name="Rodriguez-Valera F."/>
        </authorList>
    </citation>
    <scope>NUCLEOTIDE SEQUENCE</scope>
</reference>
<proteinExistence type="predicted"/>
<evidence type="ECO:0000313" key="2">
    <source>
        <dbReference type="EMBL" id="ANV79395.1"/>
    </source>
</evidence>
<dbReference type="EMBL" id="KP211828">
    <property type="protein sequence ID" value="ANV79395.1"/>
    <property type="molecule type" value="Genomic_DNA"/>
</dbReference>
<feature type="transmembrane region" description="Helical" evidence="1">
    <location>
        <begin position="2060"/>
        <end position="2083"/>
    </location>
</feature>
<protein>
    <recommendedName>
        <fullName evidence="3">VCBS repeat-containing protein</fullName>
    </recommendedName>
</protein>
<evidence type="ECO:0000256" key="1">
    <source>
        <dbReference type="SAM" id="Phobius"/>
    </source>
</evidence>
<keyword evidence="1" id="KW-0812">Transmembrane</keyword>
<keyword evidence="1" id="KW-0472">Membrane</keyword>
<organism evidence="2">
    <name type="scientific">uncultured Poseidoniia archaeon</name>
    <dbReference type="NCBI Taxonomy" id="1697135"/>
    <lineage>
        <taxon>Archaea</taxon>
        <taxon>Methanobacteriati</taxon>
        <taxon>Thermoplasmatota</taxon>
        <taxon>Candidatus Poseidoniia</taxon>
        <taxon>environmental samples</taxon>
    </lineage>
</organism>
<accession>A0A1B1TAW3</accession>
<reference evidence="2" key="1">
    <citation type="submission" date="2014-11" db="EMBL/GenBank/DDBJ databases">
        <authorList>
            <person name="Zhu J."/>
            <person name="Qi W."/>
            <person name="Song R."/>
        </authorList>
    </citation>
    <scope>NUCLEOTIDE SEQUENCE</scope>
</reference>
<sequence length="2144" mass="236223">MLYSLKNTNNQAAKSRKAVLLVSLFLSSLFLSLIPAVSASHITQYAVQRDPSYISIGDLDCDGDNDIASASTMGLFITVLYNDGSGGFADRQDVFISNNESRRAGFVDTADGTRVEVADIDGDGVNDLVYYQQNIRFVGESFVRPGNLTVLWGDCDERVNLWSDSEITVSNPFLSDMDVADIDGDGNADIVMVVRDATATNQYIQVYKGPDPTLLTSQQTLAVPLTNGLYTNMILGHYGETVTGGGFPGGGGIGDCEDLDIWLLRTPPFNTGVGVSVGHYDNVTVLEYDCLQGTFPNPLTPGAQGVHEFKLDAEHNEPLYGFDIKDTDDNGEIDLIAAVDGLTGNISYAFGSGTSWTTQNYAYLGDFKGASITIEDVNQDGEYDFFVPTELTLTRIQDSTSQNQTFLLLDNLREINSVEILLANPNGPGYLPALSFDVGRRPTMAQPGQLQGGDDSAFEIVIGQRDYAYRFANNAMWLDTQGWPGAGDFLSVLSLDNEDVGITDVTVAPVSYNPATGAAQLGEGNRFVNVTIKNTGLNPISGSIDVNLEVKEVLGGSDTIVYANDFDGNEDKSGCNSCAWEKFSYTGEYEEGDSSWHVETGSTVGQNASAWEADSNPTNYYWAGLDYDGGQNESDSGYYNHQDEAVILQNVDLTGADAAYLDMWAMCSASFFQLYLAEQFDVVERWLYEDSCSIEVWSDGSGWEQVFFAGGWDTDRYFRLLYQGVDPEYNTYNGDISSETLTGWLNFTEEGSESPDQEKINSIDLTPYAGQVIDIRFRFRSGLMGSVGPDGASYDTGLDGFAFDNISIRKRDVNFGTEALVSQELSFTNLGAGAVREVSLTSNFIDNNTYYISTSLENPSGFDNADATNDEVKFQLTVDNLYDPGIAEEAWVDLENGVRYASGPRDINVKVQNYGNTVTDFQVEAKVRNALPDLVAIEDFTFGNSENQIWEDDGNENGSRIDDSAGSNGMLPQNQGVFNNHAYWLGHPDTGYGDNWNETLTIPDIPVGAEGADFTYLTFDYFAEGDYLKDSNGNILAIRDAAQLEVSWTKNGENFNGIIFGSWTDLNENGPRPFDSCEDFDGNGYDEVEYFGDFSDKYNSVVWFDSEQIVKSVTVDMSNIFLQNQTSENTFEWGDECTSLSGSDVTLTWRFLSNDDGVNGNAGSAGFAIDNIRIEEFTFEDDGTYTIDVNGMDASEKQVVTIANHDFQSGIYRIDVKTLFDNTDPLQKWYNESEANLANNYTTIMFSIASADITLMQPDILDCTTDITYACVYTTNKDEFGVYGSSSHDFVLPLLNGVIEAEYELTMRIIDEDTGQTVYEENSDNGPFDLVPHERSWANWTAPYSSWYDGHTYNISFFANFTQDGNSSGNERFFVIQFYDQIDVAILSNPTDQNRLQQVKNDLDAMNLTYTQLRVSDWDTYATPDWIEHYNKVLLPWQTDYNVVYGDYYEIMDTTRETDGLSVVDVLENFMVEGGTVQMHLGPYQNEYDPGRLIFDMAIKDRNQYNFTTDNRINYDDLSIDDPYHPILKGIDKVTFSGIHAGDYVAISGIDVASQVQANQIPATCGGRISVTGGTFHTLMRDTVQGHSLMSVCNKGAGGLIVTTVDVENPSVSESFGGENIPLLSNMLSYHLTPYPLDFGIAGTDFELIINDEAVDINPTTGAYRDKYIKSNADLEFTYTSEVEGLIADWDLESGNNDSVTGWDGAVLDAGLVSHSNQVSPSIPTMGSFCAVGEDNEPCRIGAEWLLTLYLHDDAGHTRITYIRLITNDTLADDFYPISAATIVHDEDTSEYITRDGTKPIAGVDWPVYRVRLSDTGETTVKFTGENSTDPDAPNGETGIALYEWRVINDMPVGEFSDEQHVWQNPAAVTDEWSYTFRNITASPTIEKDVRVELVVYDKAGKQTQNKYRMYFIVVGENDGDEEPAWVFSSPRPSDSQSGDDVTIVGSILGGAENSDVKIEVSLDPLILDYTPTQKITQKTIGKYNVSDSLGDGSGFSMTLDISDLYSISGQQATLYFRITEGDGTRYTLTEQIVINLLPKDICEIDPDDSSCASSESGGISPIILGVGGFIAILAIVGVTLLLRSGSGKDSDSDVVEQFGGVEQMDPVEAYVQQMVASGYDEQTARQYAEQYYASYYAQQNGKN</sequence>
<dbReference type="PANTHER" id="PTHR46580:SF4">
    <property type="entry name" value="ATP_GTP-BINDING PROTEIN"/>
    <property type="match status" value="1"/>
</dbReference>
<dbReference type="PANTHER" id="PTHR46580">
    <property type="entry name" value="SENSOR KINASE-RELATED"/>
    <property type="match status" value="1"/>
</dbReference>
<dbReference type="InterPro" id="IPR028994">
    <property type="entry name" value="Integrin_alpha_N"/>
</dbReference>
<keyword evidence="1" id="KW-1133">Transmembrane helix</keyword>
<evidence type="ECO:0008006" key="3">
    <source>
        <dbReference type="Google" id="ProtNLM"/>
    </source>
</evidence>
<name>A0A1B1TAW3_9ARCH</name>
<dbReference type="SUPFAM" id="SSF69318">
    <property type="entry name" value="Integrin alpha N-terminal domain"/>
    <property type="match status" value="2"/>
</dbReference>